<evidence type="ECO:0000313" key="2">
    <source>
        <dbReference type="Proteomes" id="UP001241758"/>
    </source>
</evidence>
<accession>A0ABT6WTZ9</accession>
<proteinExistence type="predicted"/>
<sequence length="67" mass="7694">MSATNADDVPAVEGRGFTPIDELIRQMGRSPMTFEQWATSAPDVFESDEELDEFLLWYRAERQRNLG</sequence>
<dbReference type="Proteomes" id="UP001241758">
    <property type="component" value="Unassembled WGS sequence"/>
</dbReference>
<comment type="caution">
    <text evidence="1">The sequence shown here is derived from an EMBL/GenBank/DDBJ whole genome shotgun (WGS) entry which is preliminary data.</text>
</comment>
<gene>
    <name evidence="1" type="ORF">QLQ12_31715</name>
</gene>
<organism evidence="1 2">
    <name type="scientific">Actinoplanes sandaracinus</name>
    <dbReference type="NCBI Taxonomy" id="3045177"/>
    <lineage>
        <taxon>Bacteria</taxon>
        <taxon>Bacillati</taxon>
        <taxon>Actinomycetota</taxon>
        <taxon>Actinomycetes</taxon>
        <taxon>Micromonosporales</taxon>
        <taxon>Micromonosporaceae</taxon>
        <taxon>Actinoplanes</taxon>
    </lineage>
</organism>
<dbReference type="RefSeq" id="WP_282764198.1">
    <property type="nucleotide sequence ID" value="NZ_JASCTH010000024.1"/>
</dbReference>
<dbReference type="EMBL" id="JASCTH010000024">
    <property type="protein sequence ID" value="MDI6103185.1"/>
    <property type="molecule type" value="Genomic_DNA"/>
</dbReference>
<keyword evidence="2" id="KW-1185">Reference proteome</keyword>
<protein>
    <submittedName>
        <fullName evidence="1">Uncharacterized protein</fullName>
    </submittedName>
</protein>
<evidence type="ECO:0000313" key="1">
    <source>
        <dbReference type="EMBL" id="MDI6103185.1"/>
    </source>
</evidence>
<reference evidence="1 2" key="1">
    <citation type="submission" date="2023-05" db="EMBL/GenBank/DDBJ databases">
        <title>Actinoplanes sp. NEAU-A12 genome sequencing.</title>
        <authorList>
            <person name="Wang Z.-S."/>
        </authorList>
    </citation>
    <scope>NUCLEOTIDE SEQUENCE [LARGE SCALE GENOMIC DNA]</scope>
    <source>
        <strain evidence="1 2">NEAU-A12</strain>
    </source>
</reference>
<name>A0ABT6WTZ9_9ACTN</name>